<dbReference type="AlphaFoldDB" id="A0AAV4IJM3"/>
<sequence length="174" mass="19626">MPCRWEVAEWIALISERRKIWLVVVVVVVVVGVVVVVFIFPMHTHINHHLLSPALLSRQFPLASVTYLSPSFAFAVPVRFRHQGPGSDRQFASMDFIGSDSLFIYYGDLTRRDQGLTLSSLKSIYKHWSCTGRIFAPADNRSGHELHAWSVLMMNADKLDSVVTTQSHGQVDCT</sequence>
<evidence type="ECO:0008006" key="4">
    <source>
        <dbReference type="Google" id="ProtNLM"/>
    </source>
</evidence>
<keyword evidence="1" id="KW-1133">Transmembrane helix</keyword>
<dbReference type="Proteomes" id="UP000762676">
    <property type="component" value="Unassembled WGS sequence"/>
</dbReference>
<evidence type="ECO:0000256" key="1">
    <source>
        <dbReference type="SAM" id="Phobius"/>
    </source>
</evidence>
<evidence type="ECO:0000313" key="2">
    <source>
        <dbReference type="EMBL" id="GFS10444.1"/>
    </source>
</evidence>
<proteinExistence type="predicted"/>
<keyword evidence="1" id="KW-0472">Membrane</keyword>
<name>A0AAV4IJM3_9GAST</name>
<gene>
    <name evidence="2" type="ORF">ElyMa_006646900</name>
</gene>
<protein>
    <recommendedName>
        <fullName evidence="4">Calcineurin-like phosphoesterase domain-containing protein</fullName>
    </recommendedName>
</protein>
<organism evidence="2 3">
    <name type="scientific">Elysia marginata</name>
    <dbReference type="NCBI Taxonomy" id="1093978"/>
    <lineage>
        <taxon>Eukaryota</taxon>
        <taxon>Metazoa</taxon>
        <taxon>Spiralia</taxon>
        <taxon>Lophotrochozoa</taxon>
        <taxon>Mollusca</taxon>
        <taxon>Gastropoda</taxon>
        <taxon>Heterobranchia</taxon>
        <taxon>Euthyneura</taxon>
        <taxon>Panpulmonata</taxon>
        <taxon>Sacoglossa</taxon>
        <taxon>Placobranchoidea</taxon>
        <taxon>Plakobranchidae</taxon>
        <taxon>Elysia</taxon>
    </lineage>
</organism>
<reference evidence="2 3" key="1">
    <citation type="journal article" date="2021" name="Elife">
        <title>Chloroplast acquisition without the gene transfer in kleptoplastic sea slugs, Plakobranchus ocellatus.</title>
        <authorList>
            <person name="Maeda T."/>
            <person name="Takahashi S."/>
            <person name="Yoshida T."/>
            <person name="Shimamura S."/>
            <person name="Takaki Y."/>
            <person name="Nagai Y."/>
            <person name="Toyoda A."/>
            <person name="Suzuki Y."/>
            <person name="Arimoto A."/>
            <person name="Ishii H."/>
            <person name="Satoh N."/>
            <person name="Nishiyama T."/>
            <person name="Hasebe M."/>
            <person name="Maruyama T."/>
            <person name="Minagawa J."/>
            <person name="Obokata J."/>
            <person name="Shigenobu S."/>
        </authorList>
    </citation>
    <scope>NUCLEOTIDE SEQUENCE [LARGE SCALE GENOMIC DNA]</scope>
</reference>
<comment type="caution">
    <text evidence="2">The sequence shown here is derived from an EMBL/GenBank/DDBJ whole genome shotgun (WGS) entry which is preliminary data.</text>
</comment>
<accession>A0AAV4IJM3</accession>
<feature type="transmembrane region" description="Helical" evidence="1">
    <location>
        <begin position="20"/>
        <end position="40"/>
    </location>
</feature>
<evidence type="ECO:0000313" key="3">
    <source>
        <dbReference type="Proteomes" id="UP000762676"/>
    </source>
</evidence>
<dbReference type="EMBL" id="BMAT01013331">
    <property type="protein sequence ID" value="GFS10444.1"/>
    <property type="molecule type" value="Genomic_DNA"/>
</dbReference>
<keyword evidence="3" id="KW-1185">Reference proteome</keyword>
<keyword evidence="1" id="KW-0812">Transmembrane</keyword>